<dbReference type="AlphaFoldDB" id="A0A1Q4HYV9"/>
<evidence type="ECO:0000313" key="1">
    <source>
        <dbReference type="EMBL" id="OJZ74879.1"/>
    </source>
</evidence>
<proteinExistence type="predicted"/>
<dbReference type="Proteomes" id="UP000186438">
    <property type="component" value="Unassembled WGS sequence"/>
</dbReference>
<protein>
    <submittedName>
        <fullName evidence="1">Uncharacterized protein</fullName>
    </submittedName>
</protein>
<accession>A0A1Q4HYV9</accession>
<evidence type="ECO:0000313" key="2">
    <source>
        <dbReference type="Proteomes" id="UP000186438"/>
    </source>
</evidence>
<name>A0A1Q4HYV9_9MYCO</name>
<dbReference type="RefSeq" id="WP_073872563.1">
    <property type="nucleotide sequence ID" value="NZ_MPNT01000004.1"/>
</dbReference>
<dbReference type="EMBL" id="MPNT01000004">
    <property type="protein sequence ID" value="OJZ74879.1"/>
    <property type="molecule type" value="Genomic_DNA"/>
</dbReference>
<comment type="caution">
    <text evidence="1">The sequence shown here is derived from an EMBL/GenBank/DDBJ whole genome shotgun (WGS) entry which is preliminary data.</text>
</comment>
<keyword evidence="2" id="KW-1185">Reference proteome</keyword>
<dbReference type="OrthoDB" id="4733385at2"/>
<organism evidence="1 2">
    <name type="scientific">Mycobacterium paraffinicum</name>
    <dbReference type="NCBI Taxonomy" id="53378"/>
    <lineage>
        <taxon>Bacteria</taxon>
        <taxon>Bacillati</taxon>
        <taxon>Actinomycetota</taxon>
        <taxon>Actinomycetes</taxon>
        <taxon>Mycobacteriales</taxon>
        <taxon>Mycobacteriaceae</taxon>
        <taxon>Mycobacterium</taxon>
    </lineage>
</organism>
<reference evidence="1 2" key="1">
    <citation type="submission" date="2016-11" db="EMBL/GenBank/DDBJ databases">
        <title>Genome sequences of unsequenced Mycobacteria.</title>
        <authorList>
            <person name="Greninger A.L."/>
            <person name="Fang F."/>
            <person name="Jerome K.R."/>
        </authorList>
    </citation>
    <scope>NUCLEOTIDE SEQUENCE [LARGE SCALE GENOMIC DNA]</scope>
    <source>
        <strain evidence="1 2">M11</strain>
    </source>
</reference>
<sequence>MVTAKALAEIDLLIARCCIDILLADSPAHKRRSYEMVTIPIRLDTLSGDPAVVIRATEIAGRRMDLMVAVRFELEDRFNQRSLVLHHDLGDVHLTAESPVATRPLPLSRLRSDQ</sequence>
<gene>
    <name evidence="1" type="ORF">BRW65_06575</name>
</gene>